<organism evidence="2">
    <name type="scientific">Anguilla anguilla</name>
    <name type="common">European freshwater eel</name>
    <name type="synonym">Muraena anguilla</name>
    <dbReference type="NCBI Taxonomy" id="7936"/>
    <lineage>
        <taxon>Eukaryota</taxon>
        <taxon>Metazoa</taxon>
        <taxon>Chordata</taxon>
        <taxon>Craniata</taxon>
        <taxon>Vertebrata</taxon>
        <taxon>Euteleostomi</taxon>
        <taxon>Actinopterygii</taxon>
        <taxon>Neopterygii</taxon>
        <taxon>Teleostei</taxon>
        <taxon>Anguilliformes</taxon>
        <taxon>Anguillidae</taxon>
        <taxon>Anguilla</taxon>
    </lineage>
</organism>
<reference evidence="2" key="2">
    <citation type="journal article" date="2015" name="Fish Shellfish Immunol.">
        <title>Early steps in the European eel (Anguilla anguilla)-Vibrio vulnificus interaction in the gills: Role of the RtxA13 toxin.</title>
        <authorList>
            <person name="Callol A."/>
            <person name="Pajuelo D."/>
            <person name="Ebbesson L."/>
            <person name="Teles M."/>
            <person name="MacKenzie S."/>
            <person name="Amaro C."/>
        </authorList>
    </citation>
    <scope>NUCLEOTIDE SEQUENCE</scope>
</reference>
<accession>A0A0E9XFM2</accession>
<protein>
    <submittedName>
        <fullName evidence="2">Uncharacterized protein</fullName>
    </submittedName>
</protein>
<evidence type="ECO:0000313" key="2">
    <source>
        <dbReference type="EMBL" id="JAI00656.1"/>
    </source>
</evidence>
<feature type="region of interest" description="Disordered" evidence="1">
    <location>
        <begin position="39"/>
        <end position="60"/>
    </location>
</feature>
<proteinExistence type="predicted"/>
<evidence type="ECO:0000256" key="1">
    <source>
        <dbReference type="SAM" id="MobiDB-lite"/>
    </source>
</evidence>
<name>A0A0E9XFM2_ANGAN</name>
<dbReference type="EMBL" id="GBXM01007922">
    <property type="protein sequence ID" value="JAI00656.1"/>
    <property type="molecule type" value="Transcribed_RNA"/>
</dbReference>
<sequence length="60" mass="6913">MLSPVVGPRGSSPNPWESLFFLRKRFYAHVYSLLSSSHRRNSELHHNHVQPTSLPSTVRN</sequence>
<feature type="compositionally biased region" description="Polar residues" evidence="1">
    <location>
        <begin position="49"/>
        <end position="60"/>
    </location>
</feature>
<reference evidence="2" key="1">
    <citation type="submission" date="2014-11" db="EMBL/GenBank/DDBJ databases">
        <authorList>
            <person name="Amaro Gonzalez C."/>
        </authorList>
    </citation>
    <scope>NUCLEOTIDE SEQUENCE</scope>
</reference>
<dbReference type="AlphaFoldDB" id="A0A0E9XFM2"/>